<dbReference type="GO" id="GO:0005829">
    <property type="term" value="C:cytosol"/>
    <property type="evidence" value="ECO:0007669"/>
    <property type="project" value="EnsemblPlants"/>
</dbReference>
<proteinExistence type="predicted"/>
<gene>
    <name evidence="2" type="ORF">EUTSA_v10029529mg</name>
</gene>
<feature type="signal peptide" evidence="1">
    <location>
        <begin position="1"/>
        <end position="24"/>
    </location>
</feature>
<feature type="chain" id="PRO_5004722091" description="Late embryogenesis abundant protein LEA-2 subgroup domain-containing protein" evidence="1">
    <location>
        <begin position="25"/>
        <end position="154"/>
    </location>
</feature>
<evidence type="ECO:0000256" key="1">
    <source>
        <dbReference type="SAM" id="SignalP"/>
    </source>
</evidence>
<dbReference type="PANTHER" id="PTHR31676">
    <property type="entry name" value="T31J12.3 PROTEIN-RELATED"/>
    <property type="match status" value="1"/>
</dbReference>
<dbReference type="PANTHER" id="PTHR31676:SF184">
    <property type="entry name" value="T14P8.17"/>
    <property type="match status" value="1"/>
</dbReference>
<dbReference type="GO" id="GO:0005634">
    <property type="term" value="C:nucleus"/>
    <property type="evidence" value="ECO:0007669"/>
    <property type="project" value="EnsemblPlants"/>
</dbReference>
<dbReference type="Proteomes" id="UP000030689">
    <property type="component" value="Unassembled WGS sequence"/>
</dbReference>
<dbReference type="GO" id="GO:0005886">
    <property type="term" value="C:plasma membrane"/>
    <property type="evidence" value="ECO:0007669"/>
    <property type="project" value="EnsemblPlants"/>
</dbReference>
<dbReference type="InterPro" id="IPR007493">
    <property type="entry name" value="DUF538"/>
</dbReference>
<accession>V4MZ37</accession>
<dbReference type="GO" id="GO:0010629">
    <property type="term" value="P:negative regulation of gene expression"/>
    <property type="evidence" value="ECO:0007669"/>
    <property type="project" value="EnsemblPlants"/>
</dbReference>
<dbReference type="InterPro" id="IPR036758">
    <property type="entry name" value="At5g01610-like"/>
</dbReference>
<dbReference type="EMBL" id="KI517537">
    <property type="protein sequence ID" value="ESQ37896.1"/>
    <property type="molecule type" value="Genomic_DNA"/>
</dbReference>
<dbReference type="Gramene" id="ESQ37896">
    <property type="protein sequence ID" value="ESQ37896"/>
    <property type="gene ID" value="EUTSA_v10029529mg"/>
</dbReference>
<organism evidence="2 3">
    <name type="scientific">Eutrema salsugineum</name>
    <name type="common">Saltwater cress</name>
    <name type="synonym">Sisymbrium salsugineum</name>
    <dbReference type="NCBI Taxonomy" id="72664"/>
    <lineage>
        <taxon>Eukaryota</taxon>
        <taxon>Viridiplantae</taxon>
        <taxon>Streptophyta</taxon>
        <taxon>Embryophyta</taxon>
        <taxon>Tracheophyta</taxon>
        <taxon>Spermatophyta</taxon>
        <taxon>Magnoliopsida</taxon>
        <taxon>eudicotyledons</taxon>
        <taxon>Gunneridae</taxon>
        <taxon>Pentapetalae</taxon>
        <taxon>rosids</taxon>
        <taxon>malvids</taxon>
        <taxon>Brassicales</taxon>
        <taxon>Brassicaceae</taxon>
        <taxon>Eutremeae</taxon>
        <taxon>Eutrema</taxon>
    </lineage>
</organism>
<dbReference type="KEGG" id="eus:EUTSA_v10029529mg"/>
<dbReference type="Gene3D" id="2.30.240.10">
    <property type="entry name" value="At5g01610-like"/>
    <property type="match status" value="1"/>
</dbReference>
<dbReference type="SUPFAM" id="SSF141562">
    <property type="entry name" value="At5g01610-like"/>
    <property type="match status" value="1"/>
</dbReference>
<protein>
    <recommendedName>
        <fullName evidence="4">Late embryogenesis abundant protein LEA-2 subgroup domain-containing protein</fullName>
    </recommendedName>
</protein>
<dbReference type="Pfam" id="PF04398">
    <property type="entry name" value="DUF538"/>
    <property type="match status" value="1"/>
</dbReference>
<dbReference type="GO" id="GO:0071215">
    <property type="term" value="P:cellular response to abscisic acid stimulus"/>
    <property type="evidence" value="ECO:0007669"/>
    <property type="project" value="EnsemblPlants"/>
</dbReference>
<name>V4MZ37_EUTSA</name>
<evidence type="ECO:0000313" key="3">
    <source>
        <dbReference type="Proteomes" id="UP000030689"/>
    </source>
</evidence>
<dbReference type="OMA" id="VYFNDTC"/>
<keyword evidence="3" id="KW-1185">Reference proteome</keyword>
<sequence length="154" mass="16477">MSSNAIATSTRILFLFLTVSFAVSDQKTTGYDAVKSYNLPAGILPKGVVDYKLNPKTGDFNVYFNGTCKFSIQSYQLKYNATISGVISTGNVKNLNGVSVKVLLFWVNKVEVSLDSGNLDFSVGVASASFPAADFVESPQCGCGFDCNGFLFSS</sequence>
<dbReference type="eggNOG" id="ENOG502S1EA">
    <property type="taxonomic scope" value="Eukaryota"/>
</dbReference>
<dbReference type="OrthoDB" id="1873537at2759"/>
<evidence type="ECO:0000313" key="2">
    <source>
        <dbReference type="EMBL" id="ESQ37896.1"/>
    </source>
</evidence>
<evidence type="ECO:0008006" key="4">
    <source>
        <dbReference type="Google" id="ProtNLM"/>
    </source>
</evidence>
<dbReference type="AlphaFoldDB" id="V4MZ37"/>
<reference evidence="2 3" key="1">
    <citation type="journal article" date="2013" name="Front. Plant Sci.">
        <title>The Reference Genome of the Halophytic Plant Eutrema salsugineum.</title>
        <authorList>
            <person name="Yang R."/>
            <person name="Jarvis D.E."/>
            <person name="Chen H."/>
            <person name="Beilstein M.A."/>
            <person name="Grimwood J."/>
            <person name="Jenkins J."/>
            <person name="Shu S."/>
            <person name="Prochnik S."/>
            <person name="Xin M."/>
            <person name="Ma C."/>
            <person name="Schmutz J."/>
            <person name="Wing R.A."/>
            <person name="Mitchell-Olds T."/>
            <person name="Schumaker K.S."/>
            <person name="Wang X."/>
        </authorList>
    </citation>
    <scope>NUCLEOTIDE SEQUENCE [LARGE SCALE GENOMIC DNA]</scope>
</reference>
<keyword evidence="1" id="KW-0732">Signal</keyword>
<dbReference type="STRING" id="72664.V4MZ37"/>